<reference evidence="2" key="1">
    <citation type="journal article" date="2023" name="Mol. Phylogenet. Evol.">
        <title>Genome-scale phylogeny and comparative genomics of the fungal order Sordariales.</title>
        <authorList>
            <person name="Hensen N."/>
            <person name="Bonometti L."/>
            <person name="Westerberg I."/>
            <person name="Brannstrom I.O."/>
            <person name="Guillou S."/>
            <person name="Cros-Aarteil S."/>
            <person name="Calhoun S."/>
            <person name="Haridas S."/>
            <person name="Kuo A."/>
            <person name="Mondo S."/>
            <person name="Pangilinan J."/>
            <person name="Riley R."/>
            <person name="LaButti K."/>
            <person name="Andreopoulos B."/>
            <person name="Lipzen A."/>
            <person name="Chen C."/>
            <person name="Yan M."/>
            <person name="Daum C."/>
            <person name="Ng V."/>
            <person name="Clum A."/>
            <person name="Steindorff A."/>
            <person name="Ohm R.A."/>
            <person name="Martin F."/>
            <person name="Silar P."/>
            <person name="Natvig D.O."/>
            <person name="Lalanne C."/>
            <person name="Gautier V."/>
            <person name="Ament-Velasquez S.L."/>
            <person name="Kruys A."/>
            <person name="Hutchinson M.I."/>
            <person name="Powell A.J."/>
            <person name="Barry K."/>
            <person name="Miller A.N."/>
            <person name="Grigoriev I.V."/>
            <person name="Debuchy R."/>
            <person name="Gladieux P."/>
            <person name="Hiltunen Thoren M."/>
            <person name="Johannesson H."/>
        </authorList>
    </citation>
    <scope>NUCLEOTIDE SEQUENCE</scope>
    <source>
        <strain evidence="2">CBS 232.78</strain>
    </source>
</reference>
<accession>A0AAE0NNN8</accession>
<sequence length="715" mass="78633">MQPTASSSARTGNASTVSSHRPGGGRISTARPPGGPVNLPASEYSGTLTHPPGTHVPAPAPSEASTTRPPAPPAGPFPGPAPSDISTNPSTIVPAQQTYELSPPPPPPSGFGVTPVGNKTAAGTTRPRPVSRLPRPVAASGSTTKPVRDPSIAEAKRPEGQGSGSARPRGRVETSSRHPPPPADFDGFNRPGDNYVTTNRFGQITITSMRPNGSVRSVWAGGGEVRDSEYDEATGEPINRERLEQLQKTLARPNLPKACYDWLKESVGLTQGEPEKTPPQSPDLNNRPPSPGRAPTFVPNPRQPEVSPARPGPYRFPAPTPGPHPCKPATVGFLIDTDILFKKEKVPGYHCVMTPRPGATQVISFLVDRKVPFLVFDESDEKNISPKDLSRNISKSLQLKQWIEPKHIVQTTSPFRVLLDDHRFTTVLVLGGDGEQACEVARSYGFKNVLRSLDISASNLQRYGQYLSLEERTQGVKRPFGGGKLPDIGCILVFWTPKNWELDAAVVMDVLLSKYGDLTETVDVAEAPTDLLAAPSWPKLYICDAEDGLHNDNPGEGWIELLRKKWYSKTRICKRGWIKLKETDCGRICDHMTLDFAEVQLKQQANWIEPDGIFWTRVRRDPAMDWEARKRESPDVELTEHSEAVENSLPWMSIRVTRDGRTIADFPEDKRPSLVVDSENMAQGFLDTFQHFHQKLRDEGWIPMLPEGRTFDDGY</sequence>
<feature type="region of interest" description="Disordered" evidence="1">
    <location>
        <begin position="270"/>
        <end position="322"/>
    </location>
</feature>
<evidence type="ECO:0000256" key="1">
    <source>
        <dbReference type="SAM" id="MobiDB-lite"/>
    </source>
</evidence>
<organism evidence="2 3">
    <name type="scientific">Podospora didyma</name>
    <dbReference type="NCBI Taxonomy" id="330526"/>
    <lineage>
        <taxon>Eukaryota</taxon>
        <taxon>Fungi</taxon>
        <taxon>Dikarya</taxon>
        <taxon>Ascomycota</taxon>
        <taxon>Pezizomycotina</taxon>
        <taxon>Sordariomycetes</taxon>
        <taxon>Sordariomycetidae</taxon>
        <taxon>Sordariales</taxon>
        <taxon>Podosporaceae</taxon>
        <taxon>Podospora</taxon>
    </lineage>
</organism>
<keyword evidence="3" id="KW-1185">Reference proteome</keyword>
<feature type="region of interest" description="Disordered" evidence="1">
    <location>
        <begin position="1"/>
        <end position="197"/>
    </location>
</feature>
<feature type="compositionally biased region" description="Polar residues" evidence="1">
    <location>
        <begin position="84"/>
        <end position="100"/>
    </location>
</feature>
<feature type="compositionally biased region" description="Pro residues" evidence="1">
    <location>
        <begin position="310"/>
        <end position="322"/>
    </location>
</feature>
<dbReference type="AlphaFoldDB" id="A0AAE0NNN8"/>
<feature type="compositionally biased region" description="Pro residues" evidence="1">
    <location>
        <begin position="69"/>
        <end position="81"/>
    </location>
</feature>
<gene>
    <name evidence="2" type="ORF">B0H63DRAFT_471722</name>
</gene>
<reference evidence="2" key="2">
    <citation type="submission" date="2023-06" db="EMBL/GenBank/DDBJ databases">
        <authorList>
            <consortium name="Lawrence Berkeley National Laboratory"/>
            <person name="Haridas S."/>
            <person name="Hensen N."/>
            <person name="Bonometti L."/>
            <person name="Westerberg I."/>
            <person name="Brannstrom I.O."/>
            <person name="Guillou S."/>
            <person name="Cros-Aarteil S."/>
            <person name="Calhoun S."/>
            <person name="Kuo A."/>
            <person name="Mondo S."/>
            <person name="Pangilinan J."/>
            <person name="Riley R."/>
            <person name="LaButti K."/>
            <person name="Andreopoulos B."/>
            <person name="Lipzen A."/>
            <person name="Chen C."/>
            <person name="Yanf M."/>
            <person name="Daum C."/>
            <person name="Ng V."/>
            <person name="Clum A."/>
            <person name="Steindorff A."/>
            <person name="Ohm R."/>
            <person name="Martin F."/>
            <person name="Silar P."/>
            <person name="Natvig D."/>
            <person name="Lalanne C."/>
            <person name="Gautier V."/>
            <person name="Ament-velasquez S.L."/>
            <person name="Kruys A."/>
            <person name="Hutchinson M.I."/>
            <person name="Powell A.J."/>
            <person name="Barry K."/>
            <person name="Miller A.N."/>
            <person name="Grigoriev I.V."/>
            <person name="Debuchy R."/>
            <person name="Gladieux P."/>
            <person name="Thoren M.H."/>
            <person name="Johannesson H."/>
        </authorList>
    </citation>
    <scope>NUCLEOTIDE SEQUENCE</scope>
    <source>
        <strain evidence="2">CBS 232.78</strain>
    </source>
</reference>
<feature type="region of interest" description="Disordered" evidence="1">
    <location>
        <begin position="213"/>
        <end position="237"/>
    </location>
</feature>
<dbReference type="EMBL" id="JAULSW010000004">
    <property type="protein sequence ID" value="KAK3384838.1"/>
    <property type="molecule type" value="Genomic_DNA"/>
</dbReference>
<evidence type="ECO:0000313" key="2">
    <source>
        <dbReference type="EMBL" id="KAK3384838.1"/>
    </source>
</evidence>
<feature type="compositionally biased region" description="Low complexity" evidence="1">
    <location>
        <begin position="126"/>
        <end position="137"/>
    </location>
</feature>
<evidence type="ECO:0000313" key="3">
    <source>
        <dbReference type="Proteomes" id="UP001285441"/>
    </source>
</evidence>
<name>A0AAE0NNN8_9PEZI</name>
<protein>
    <submittedName>
        <fullName evidence="2">Uncharacterized protein</fullName>
    </submittedName>
</protein>
<dbReference type="Proteomes" id="UP001285441">
    <property type="component" value="Unassembled WGS sequence"/>
</dbReference>
<comment type="caution">
    <text evidence="2">The sequence shown here is derived from an EMBL/GenBank/DDBJ whole genome shotgun (WGS) entry which is preliminary data.</text>
</comment>
<dbReference type="Gene3D" id="3.40.50.1000">
    <property type="entry name" value="HAD superfamily/HAD-like"/>
    <property type="match status" value="1"/>
</dbReference>
<dbReference type="InterPro" id="IPR023214">
    <property type="entry name" value="HAD_sf"/>
</dbReference>
<feature type="compositionally biased region" description="Polar residues" evidence="1">
    <location>
        <begin position="1"/>
        <end position="19"/>
    </location>
</feature>
<proteinExistence type="predicted"/>